<feature type="transmembrane region" description="Helical" evidence="1">
    <location>
        <begin position="271"/>
        <end position="291"/>
    </location>
</feature>
<keyword evidence="3" id="KW-1185">Reference proteome</keyword>
<protein>
    <submittedName>
        <fullName evidence="2">Uncharacterized protein</fullName>
    </submittedName>
</protein>
<keyword evidence="1" id="KW-0472">Membrane</keyword>
<feature type="transmembrane region" description="Helical" evidence="1">
    <location>
        <begin position="25"/>
        <end position="48"/>
    </location>
</feature>
<sequence length="374" mass="41700">MAALTPAFWSLETHSYWLEFYSQSFPSGVIADVVKCILLSVSTTVLAGKSLSILKLLRQRRSQGVKRSASGVYAVTSLLLFALFVIGAILYCTKVLLSLKEVMCAVATWDTEKGDVNTLDWIKCRGVIRNGYIHDTVDKVLRLIFAVNAQIIISIVNGILVYRVRKVFSDMWMVYVPFGALYVLWVVISFVEVYTISTYDWGAPDYPLLFHLTFHELKHLVFALSFVINLLVTIAIATRRFLQLHGKSTIPDGSGFPLDNGQRQGYNMAKILLVEAALPVTLCSFGLVIAYSRSVQHYTNTAVNIQGVFAIFWLAFSAMTPHLIAIHNLRAEAKEFARKAEVVVEKLRDSSLDMDVVAVKTLAYSQDEPAPGES</sequence>
<feature type="transmembrane region" description="Helical" evidence="1">
    <location>
        <begin position="69"/>
        <end position="91"/>
    </location>
</feature>
<reference evidence="2 3" key="1">
    <citation type="submission" date="2019-01" db="EMBL/GenBank/DDBJ databases">
        <title>Draft genome sequence of Psathyrella aberdarensis IHI B618.</title>
        <authorList>
            <person name="Buettner E."/>
            <person name="Kellner H."/>
        </authorList>
    </citation>
    <scope>NUCLEOTIDE SEQUENCE [LARGE SCALE GENOMIC DNA]</scope>
    <source>
        <strain evidence="2 3">IHI B618</strain>
    </source>
</reference>
<feature type="transmembrane region" description="Helical" evidence="1">
    <location>
        <begin position="303"/>
        <end position="326"/>
    </location>
</feature>
<evidence type="ECO:0000313" key="2">
    <source>
        <dbReference type="EMBL" id="RXW13463.1"/>
    </source>
</evidence>
<dbReference type="Proteomes" id="UP000290288">
    <property type="component" value="Unassembled WGS sequence"/>
</dbReference>
<keyword evidence="1" id="KW-0812">Transmembrane</keyword>
<evidence type="ECO:0000313" key="3">
    <source>
        <dbReference type="Proteomes" id="UP000290288"/>
    </source>
</evidence>
<comment type="caution">
    <text evidence="2">The sequence shown here is derived from an EMBL/GenBank/DDBJ whole genome shotgun (WGS) entry which is preliminary data.</text>
</comment>
<dbReference type="OrthoDB" id="2933250at2759"/>
<accession>A0A4Q2D2J5</accession>
<gene>
    <name evidence="2" type="ORF">EST38_g12391</name>
</gene>
<evidence type="ECO:0000256" key="1">
    <source>
        <dbReference type="SAM" id="Phobius"/>
    </source>
</evidence>
<organism evidence="2 3">
    <name type="scientific">Candolleomyces aberdarensis</name>
    <dbReference type="NCBI Taxonomy" id="2316362"/>
    <lineage>
        <taxon>Eukaryota</taxon>
        <taxon>Fungi</taxon>
        <taxon>Dikarya</taxon>
        <taxon>Basidiomycota</taxon>
        <taxon>Agaricomycotina</taxon>
        <taxon>Agaricomycetes</taxon>
        <taxon>Agaricomycetidae</taxon>
        <taxon>Agaricales</taxon>
        <taxon>Agaricineae</taxon>
        <taxon>Psathyrellaceae</taxon>
        <taxon>Candolleomyces</taxon>
    </lineage>
</organism>
<keyword evidence="1" id="KW-1133">Transmembrane helix</keyword>
<dbReference type="EMBL" id="SDEE01000908">
    <property type="protein sequence ID" value="RXW13463.1"/>
    <property type="molecule type" value="Genomic_DNA"/>
</dbReference>
<feature type="transmembrane region" description="Helical" evidence="1">
    <location>
        <begin position="140"/>
        <end position="162"/>
    </location>
</feature>
<proteinExistence type="predicted"/>
<name>A0A4Q2D2J5_9AGAR</name>
<feature type="transmembrane region" description="Helical" evidence="1">
    <location>
        <begin position="217"/>
        <end position="237"/>
    </location>
</feature>
<feature type="transmembrane region" description="Helical" evidence="1">
    <location>
        <begin position="174"/>
        <end position="197"/>
    </location>
</feature>
<dbReference type="AlphaFoldDB" id="A0A4Q2D2J5"/>